<evidence type="ECO:0000256" key="1">
    <source>
        <dbReference type="SAM" id="Phobius"/>
    </source>
</evidence>
<keyword evidence="3" id="KW-1185">Reference proteome</keyword>
<proteinExistence type="predicted"/>
<keyword evidence="1" id="KW-1133">Transmembrane helix</keyword>
<keyword evidence="1" id="KW-0472">Membrane</keyword>
<accession>A0A2T3ZGX6</accession>
<dbReference type="AlphaFoldDB" id="A0A2T3ZGX6"/>
<evidence type="ECO:0000313" key="2">
    <source>
        <dbReference type="EMBL" id="PTB44049.1"/>
    </source>
</evidence>
<gene>
    <name evidence="2" type="ORF">M441DRAFT_340459</name>
</gene>
<organism evidence="2 3">
    <name type="scientific">Trichoderma asperellum (strain ATCC 204424 / CBS 433.97 / NBRC 101777)</name>
    <dbReference type="NCBI Taxonomy" id="1042311"/>
    <lineage>
        <taxon>Eukaryota</taxon>
        <taxon>Fungi</taxon>
        <taxon>Dikarya</taxon>
        <taxon>Ascomycota</taxon>
        <taxon>Pezizomycotina</taxon>
        <taxon>Sordariomycetes</taxon>
        <taxon>Hypocreomycetidae</taxon>
        <taxon>Hypocreales</taxon>
        <taxon>Hypocreaceae</taxon>
        <taxon>Trichoderma</taxon>
    </lineage>
</organism>
<sequence length="107" mass="11925">MVDTDALPLIRTRTASEIRRASWLAAVHSLKLWFILFLYVMGRTVPCPGPIIRRRVSRNGITFTQAFWLLLSGPGYRRAFCPLTQVSALSDYRAVGPGLLCNIGEGC</sequence>
<protein>
    <submittedName>
        <fullName evidence="2">Uncharacterized protein</fullName>
    </submittedName>
</protein>
<name>A0A2T3ZGX6_TRIA4</name>
<dbReference type="Proteomes" id="UP000240493">
    <property type="component" value="Unassembled WGS sequence"/>
</dbReference>
<feature type="transmembrane region" description="Helical" evidence="1">
    <location>
        <begin position="21"/>
        <end position="41"/>
    </location>
</feature>
<reference evidence="2 3" key="1">
    <citation type="submission" date="2016-07" db="EMBL/GenBank/DDBJ databases">
        <title>Multiple horizontal gene transfer events from other fungi enriched the ability of initially mycotrophic Trichoderma (Ascomycota) to feed on dead plant biomass.</title>
        <authorList>
            <consortium name="DOE Joint Genome Institute"/>
            <person name="Aerts A."/>
            <person name="Atanasova L."/>
            <person name="Chenthamara K."/>
            <person name="Zhang J."/>
            <person name="Grujic M."/>
            <person name="Henrissat B."/>
            <person name="Kuo A."/>
            <person name="Salamov A."/>
            <person name="Lipzen A."/>
            <person name="Labutti K."/>
            <person name="Barry K."/>
            <person name="Miao Y."/>
            <person name="Rahimi M.J."/>
            <person name="Shen Q."/>
            <person name="Grigoriev I.V."/>
            <person name="Kubicek C.P."/>
            <person name="Druzhinina I.S."/>
        </authorList>
    </citation>
    <scope>NUCLEOTIDE SEQUENCE [LARGE SCALE GENOMIC DNA]</scope>
    <source>
        <strain evidence="2 3">CBS 433.97</strain>
    </source>
</reference>
<evidence type="ECO:0000313" key="3">
    <source>
        <dbReference type="Proteomes" id="UP000240493"/>
    </source>
</evidence>
<dbReference type="EMBL" id="KZ679258">
    <property type="protein sequence ID" value="PTB44049.1"/>
    <property type="molecule type" value="Genomic_DNA"/>
</dbReference>
<keyword evidence="1" id="KW-0812">Transmembrane</keyword>